<reference evidence="1" key="1">
    <citation type="submission" date="2023-10" db="EMBL/GenBank/DDBJ databases">
        <authorList>
            <person name="Rodriguez Cubillos JULIANA M."/>
            <person name="De Vega J."/>
        </authorList>
    </citation>
    <scope>NUCLEOTIDE SEQUENCE</scope>
</reference>
<dbReference type="EMBL" id="CASHSV030000716">
    <property type="protein sequence ID" value="CAJ2672537.1"/>
    <property type="molecule type" value="Genomic_DNA"/>
</dbReference>
<evidence type="ECO:0000313" key="2">
    <source>
        <dbReference type="Proteomes" id="UP001177021"/>
    </source>
</evidence>
<organism evidence="1 2">
    <name type="scientific">Trifolium pratense</name>
    <name type="common">Red clover</name>
    <dbReference type="NCBI Taxonomy" id="57577"/>
    <lineage>
        <taxon>Eukaryota</taxon>
        <taxon>Viridiplantae</taxon>
        <taxon>Streptophyta</taxon>
        <taxon>Embryophyta</taxon>
        <taxon>Tracheophyta</taxon>
        <taxon>Spermatophyta</taxon>
        <taxon>Magnoliopsida</taxon>
        <taxon>eudicotyledons</taxon>
        <taxon>Gunneridae</taxon>
        <taxon>Pentapetalae</taxon>
        <taxon>rosids</taxon>
        <taxon>fabids</taxon>
        <taxon>Fabales</taxon>
        <taxon>Fabaceae</taxon>
        <taxon>Papilionoideae</taxon>
        <taxon>50 kb inversion clade</taxon>
        <taxon>NPAAA clade</taxon>
        <taxon>Hologalegina</taxon>
        <taxon>IRL clade</taxon>
        <taxon>Trifolieae</taxon>
        <taxon>Trifolium</taxon>
    </lineage>
</organism>
<gene>
    <name evidence="1" type="ORF">MILVUS5_LOCUS36159</name>
</gene>
<comment type="caution">
    <text evidence="1">The sequence shown here is derived from an EMBL/GenBank/DDBJ whole genome shotgun (WGS) entry which is preliminary data.</text>
</comment>
<accession>A0ACB0LVR0</accession>
<dbReference type="Proteomes" id="UP001177021">
    <property type="component" value="Unassembled WGS sequence"/>
</dbReference>
<evidence type="ECO:0000313" key="1">
    <source>
        <dbReference type="EMBL" id="CAJ2672537.1"/>
    </source>
</evidence>
<keyword evidence="2" id="KW-1185">Reference proteome</keyword>
<name>A0ACB0LVR0_TRIPR</name>
<sequence>MKMKDGKINQFFKRKACDDASTSEPVKVARIKEAVTSIKEAVTFMPQPVERFPSMPQRVEVPSIEEVTTAIPRQVEVPSIEEHFPSMPQPVEVPSIEEVTTAIPQQVEVSSIEEHFPSMPQPVEVPSIEEKKVCDILSRHKLDVSNLRGQGYDGASNMRGEWNGLQALFMKDCPYAYYVHCFAHRLQLALVTASREITPVNEFFEKLTYVVNVVCSSPKRHDELQEAQLREIEHLLEIDEIITGKGQNQIGTLKRAASTRWGSHFNSICSLMNMYEAACRVLTTLSEEGGSYNTRGDGHSGYNHLKRFDFILIMHLMKEIMGITDVLCQALQQQTQDVAGAK</sequence>
<protein>
    <submittedName>
        <fullName evidence="1">Uncharacterized protein</fullName>
    </submittedName>
</protein>
<proteinExistence type="predicted"/>